<keyword evidence="1" id="KW-0723">Serine/threonine-protein kinase</keyword>
<reference evidence="7" key="2">
    <citation type="submission" date="2015-01" db="EMBL/GenBank/DDBJ databases">
        <title>Evolutionary Origins and Diversification of the Mycorrhizal Mutualists.</title>
        <authorList>
            <consortium name="DOE Joint Genome Institute"/>
            <consortium name="Mycorrhizal Genomics Consortium"/>
            <person name="Kohler A."/>
            <person name="Kuo A."/>
            <person name="Nagy L.G."/>
            <person name="Floudas D."/>
            <person name="Copeland A."/>
            <person name="Barry K.W."/>
            <person name="Cichocki N."/>
            <person name="Veneault-Fourrey C."/>
            <person name="LaButti K."/>
            <person name="Lindquist E.A."/>
            <person name="Lipzen A."/>
            <person name="Lundell T."/>
            <person name="Morin E."/>
            <person name="Murat C."/>
            <person name="Riley R."/>
            <person name="Ohm R."/>
            <person name="Sun H."/>
            <person name="Tunlid A."/>
            <person name="Henrissat B."/>
            <person name="Grigoriev I.V."/>
            <person name="Hibbett D.S."/>
            <person name="Martin F."/>
        </authorList>
    </citation>
    <scope>NUCLEOTIDE SEQUENCE [LARGE SCALE GENOMIC DNA]</scope>
    <source>
        <strain evidence="7">h7</strain>
    </source>
</reference>
<dbReference type="OrthoDB" id="301415at2759"/>
<evidence type="ECO:0000256" key="1">
    <source>
        <dbReference type="ARBA" id="ARBA00022527"/>
    </source>
</evidence>
<dbReference type="PROSITE" id="PS51158">
    <property type="entry name" value="ALPHA_KINASE"/>
    <property type="match status" value="1"/>
</dbReference>
<protein>
    <recommendedName>
        <fullName evidence="5">Alpha-type protein kinase domain-containing protein</fullName>
    </recommendedName>
</protein>
<name>A0A0C2XE35_HEBCY</name>
<sequence>MSHAADMTSEGAVVCQRCHYSFASGTQLRYMASKDGVRPGRHLCDGCFNYYLEKPTTVRRPDGLEHPDESVIRSTVSTKEKESEVRKQIAEAQRGEGSHRVVAVGTTSAFPVSTVQYPTSGNWVATNQQSYQVLRTTPVPPTAAINPPMLSIHHPQAATSAHALRLPATANPFVSLPIPQLKPSPVNPGYQEAHQYYDEMRQYYASKAYTSTATAELVVVKVRMVTLEPGKRNPTIISNLYEAVNNIPVHIGVSNLKHILYHALHPQFLDWSKGFPLSIEECELRDKNWVQLLPRQPDIDAIAEQFFEAKARSKVKVFSAKKSADLSLCVKNEKYQDVLQHLIDLDEAGEEVLFTPKHSTRSLVRTSDRVAISSTRNQGKKRKLSDSETHKGTNRLKVKRGAAANPTAFDTSPSLRPPSITLKPDVVRRALECQLPPRKKDMKLLFNTTTIDIHFYRAPARLSFTDLIMKPDRLLSPQSFSSQQVTLSYRPSDPAATHGNFKTASVGYTSVSVFDSISTQVCVKQGFYTNPNSSSRHIYDGPRQAEMLTMELNCIGWASALMTCVYDFMKESETGTGSPTFDVPHMQYVQCGLAISKPDGHHAGHTAYLLEEYIDTDNTSGKNWFVKYLNNSSARPRQFDDPRQTLRAEFLSFAQHVQFWKTEGLAFVSDFQGGPNLLTDPQIITHPKLGLIFSEGNTNFDTFLTDHECNKFCKFYRLPPLQPPSHDHGSSIVKSLQNAALPDPDDDSDLPDSILP</sequence>
<feature type="domain" description="Alpha-type protein kinase" evidence="5">
    <location>
        <begin position="625"/>
        <end position="721"/>
    </location>
</feature>
<feature type="region of interest" description="Disordered" evidence="4">
    <location>
        <begin position="371"/>
        <end position="394"/>
    </location>
</feature>
<dbReference type="GO" id="GO:0004674">
    <property type="term" value="F:protein serine/threonine kinase activity"/>
    <property type="evidence" value="ECO:0007669"/>
    <property type="project" value="UniProtKB-KW"/>
</dbReference>
<dbReference type="Gene3D" id="3.20.200.10">
    <property type="entry name" value="MHCK/EF2 kinase"/>
    <property type="match status" value="1"/>
</dbReference>
<evidence type="ECO:0000259" key="5">
    <source>
        <dbReference type="PROSITE" id="PS51158"/>
    </source>
</evidence>
<dbReference type="GO" id="GO:0005524">
    <property type="term" value="F:ATP binding"/>
    <property type="evidence" value="ECO:0007669"/>
    <property type="project" value="InterPro"/>
</dbReference>
<dbReference type="AlphaFoldDB" id="A0A0C2XE35"/>
<keyword evidence="2" id="KW-0808">Transferase</keyword>
<evidence type="ECO:0000256" key="2">
    <source>
        <dbReference type="ARBA" id="ARBA00022679"/>
    </source>
</evidence>
<evidence type="ECO:0000256" key="3">
    <source>
        <dbReference type="ARBA" id="ARBA00022777"/>
    </source>
</evidence>
<evidence type="ECO:0000256" key="4">
    <source>
        <dbReference type="SAM" id="MobiDB-lite"/>
    </source>
</evidence>
<dbReference type="HOGENOM" id="CLU_375953_0_0_1"/>
<feature type="region of interest" description="Disordered" evidence="4">
    <location>
        <begin position="724"/>
        <end position="756"/>
    </location>
</feature>
<keyword evidence="7" id="KW-1185">Reference proteome</keyword>
<dbReference type="InterPro" id="IPR004166">
    <property type="entry name" value="a-kinase_dom"/>
</dbReference>
<dbReference type="InterPro" id="IPR011009">
    <property type="entry name" value="Kinase-like_dom_sf"/>
</dbReference>
<dbReference type="EMBL" id="KN831808">
    <property type="protein sequence ID" value="KIM36153.1"/>
    <property type="molecule type" value="Genomic_DNA"/>
</dbReference>
<evidence type="ECO:0000313" key="6">
    <source>
        <dbReference type="EMBL" id="KIM36153.1"/>
    </source>
</evidence>
<evidence type="ECO:0000313" key="7">
    <source>
        <dbReference type="Proteomes" id="UP000053424"/>
    </source>
</evidence>
<reference evidence="6 7" key="1">
    <citation type="submission" date="2014-04" db="EMBL/GenBank/DDBJ databases">
        <authorList>
            <consortium name="DOE Joint Genome Institute"/>
            <person name="Kuo A."/>
            <person name="Gay G."/>
            <person name="Dore J."/>
            <person name="Kohler A."/>
            <person name="Nagy L.G."/>
            <person name="Floudas D."/>
            <person name="Copeland A."/>
            <person name="Barry K.W."/>
            <person name="Cichocki N."/>
            <person name="Veneault-Fourrey C."/>
            <person name="LaButti K."/>
            <person name="Lindquist E.A."/>
            <person name="Lipzen A."/>
            <person name="Lundell T."/>
            <person name="Morin E."/>
            <person name="Murat C."/>
            <person name="Sun H."/>
            <person name="Tunlid A."/>
            <person name="Henrissat B."/>
            <person name="Grigoriev I.V."/>
            <person name="Hibbett D.S."/>
            <person name="Martin F."/>
            <person name="Nordberg H.P."/>
            <person name="Cantor M.N."/>
            <person name="Hua S.X."/>
        </authorList>
    </citation>
    <scope>NUCLEOTIDE SEQUENCE [LARGE SCALE GENOMIC DNA]</scope>
    <source>
        <strain evidence="7">h7</strain>
    </source>
</reference>
<keyword evidence="3" id="KW-0418">Kinase</keyword>
<dbReference type="SUPFAM" id="SSF56112">
    <property type="entry name" value="Protein kinase-like (PK-like)"/>
    <property type="match status" value="1"/>
</dbReference>
<accession>A0A0C2XE35</accession>
<dbReference type="Proteomes" id="UP000053424">
    <property type="component" value="Unassembled WGS sequence"/>
</dbReference>
<organism evidence="6 7">
    <name type="scientific">Hebeloma cylindrosporum</name>
    <dbReference type="NCBI Taxonomy" id="76867"/>
    <lineage>
        <taxon>Eukaryota</taxon>
        <taxon>Fungi</taxon>
        <taxon>Dikarya</taxon>
        <taxon>Basidiomycota</taxon>
        <taxon>Agaricomycotina</taxon>
        <taxon>Agaricomycetes</taxon>
        <taxon>Agaricomycetidae</taxon>
        <taxon>Agaricales</taxon>
        <taxon>Agaricineae</taxon>
        <taxon>Hymenogastraceae</taxon>
        <taxon>Hebeloma</taxon>
    </lineage>
</organism>
<dbReference type="STRING" id="686832.A0A0C2XE35"/>
<dbReference type="Pfam" id="PF02816">
    <property type="entry name" value="Alpha_kinase"/>
    <property type="match status" value="1"/>
</dbReference>
<proteinExistence type="predicted"/>
<gene>
    <name evidence="6" type="ORF">M413DRAFT_449355</name>
</gene>